<reference evidence="1 2" key="1">
    <citation type="submission" date="2024-05" db="EMBL/GenBank/DDBJ databases">
        <authorList>
            <person name="Yi C."/>
        </authorList>
    </citation>
    <scope>NUCLEOTIDE SEQUENCE [LARGE SCALE GENOMIC DNA]</scope>
    <source>
        <strain evidence="1 2">XS13</strain>
    </source>
</reference>
<organism evidence="1 2">
    <name type="scientific">Citricoccus nitrophenolicus</name>
    <dbReference type="NCBI Taxonomy" id="863575"/>
    <lineage>
        <taxon>Bacteria</taxon>
        <taxon>Bacillati</taxon>
        <taxon>Actinomycetota</taxon>
        <taxon>Actinomycetes</taxon>
        <taxon>Micrococcales</taxon>
        <taxon>Micrococcaceae</taxon>
        <taxon>Citricoccus</taxon>
    </lineage>
</organism>
<sequence length="147" mass="14603">MAATGLAVLVAGCAGPGQGLPPEPVLGHGEQFAVGVFDPRAGRVGAPREGTLVVHEGGCLALRYSPAAGGGTRVVAVPVGSSVSDRGTVYVVAGEADRNDGPVMAGHVGAQVRFKGPEVVLGEVGGKGVFMPPGCRADGTRILLVRP</sequence>
<protein>
    <submittedName>
        <fullName evidence="1">Uncharacterized protein</fullName>
    </submittedName>
</protein>
<proteinExistence type="predicted"/>
<keyword evidence="2" id="KW-1185">Reference proteome</keyword>
<accession>A0ABV0IMC9</accession>
<evidence type="ECO:0000313" key="1">
    <source>
        <dbReference type="EMBL" id="MEO9249326.1"/>
    </source>
</evidence>
<name>A0ABV0IMC9_9MICC</name>
<dbReference type="EMBL" id="JBDXMX010000016">
    <property type="protein sequence ID" value="MEO9249326.1"/>
    <property type="molecule type" value="Genomic_DNA"/>
</dbReference>
<gene>
    <name evidence="1" type="ORF">ABDK96_16735</name>
</gene>
<dbReference type="Proteomes" id="UP001484097">
    <property type="component" value="Unassembled WGS sequence"/>
</dbReference>
<evidence type="ECO:0000313" key="2">
    <source>
        <dbReference type="Proteomes" id="UP001484097"/>
    </source>
</evidence>
<comment type="caution">
    <text evidence="1">The sequence shown here is derived from an EMBL/GenBank/DDBJ whole genome shotgun (WGS) entry which is preliminary data.</text>
</comment>